<dbReference type="Proteomes" id="UP000189703">
    <property type="component" value="Unplaced"/>
</dbReference>
<dbReference type="eggNOG" id="KOG4315">
    <property type="taxonomic scope" value="Eukaryota"/>
</dbReference>
<dbReference type="OMA" id="AHKDKEK"/>
<name>A0A1U8A404_NELNU</name>
<gene>
    <name evidence="7 8" type="primary">LOC104596842</name>
</gene>
<dbReference type="KEGG" id="nnu:104596842"/>
<feature type="compositionally biased region" description="Basic and acidic residues" evidence="4">
    <location>
        <begin position="328"/>
        <end position="379"/>
    </location>
</feature>
<feature type="compositionally biased region" description="Polar residues" evidence="4">
    <location>
        <begin position="1"/>
        <end position="23"/>
    </location>
</feature>
<dbReference type="OrthoDB" id="5577072at2759"/>
<comment type="subcellular location">
    <subcellularLocation>
        <location evidence="1">Nucleus</location>
    </subcellularLocation>
</comment>
<dbReference type="SMART" id="SM00443">
    <property type="entry name" value="G_patch"/>
    <property type="match status" value="1"/>
</dbReference>
<dbReference type="PANTHER" id="PTHR15818:SF2">
    <property type="entry name" value="G-PATCH DOMAIN AND KOW MOTIFS-CONTAINING PROTEIN"/>
    <property type="match status" value="1"/>
</dbReference>
<dbReference type="RefSeq" id="XP_010256465.1">
    <property type="nucleotide sequence ID" value="XM_010258163.2"/>
</dbReference>
<dbReference type="STRING" id="4432.A0A1U8A404"/>
<dbReference type="GO" id="GO:0003676">
    <property type="term" value="F:nucleic acid binding"/>
    <property type="evidence" value="ECO:0007669"/>
    <property type="project" value="InterPro"/>
</dbReference>
<dbReference type="Pfam" id="PF12656">
    <property type="entry name" value="G-patch_2"/>
    <property type="match status" value="1"/>
</dbReference>
<accession>A0A1U8A404</accession>
<feature type="domain" description="G-patch" evidence="5">
    <location>
        <begin position="173"/>
        <end position="219"/>
    </location>
</feature>
<protein>
    <submittedName>
        <fullName evidence="7 8">Protein MOS2</fullName>
    </submittedName>
</protein>
<keyword evidence="6" id="KW-1185">Reference proteome</keyword>
<sequence length="520" mass="57818">MKLSFSLPSKQSGKPTQKPSENFNDGDRRDDTGITKLEYVTEFDASKALTGKSEKLVIPPKQNEWRPTKKMKNLDLPFQSSTAADPDIRFELEAPSTVGIPDSGMSYGLNLRLNKEGDADAVGNGVGDKADNDAVEAPSRPLSSENLLLQKFKEDMKRLPDDRGFDEFTTIPVEGFGAALLAGYGWVEGRGIGRNAKEDVKIVQYERRTAKEGLGFKPEMHDKKQEGRNSGLDHAATTRPDRHEKVASKEDRDDVSVGMVVRVVGGRHMGLKGKVVEKLGSASSDLSKIVLKLLDGREEVTIKVNEVAELGSAEEKKCLKKLAELKIQESRDDRSSRDERRATSGSHGYDREKRDGSKDYRRKDKRQREEGRRGDEMKIDNGTTSRSSSRREEETGARVSWLVSHIRVRIISKDFKGGKLYLKKGKVVDVVGPTTCDISMDESRELIQCVDQEILETALPKRGGPVLVLYGKHKGVFGNLVERDMESETGVIRDADTHALLNVRLEQIAEYIGDPSLLGY</sequence>
<evidence type="ECO:0000313" key="6">
    <source>
        <dbReference type="Proteomes" id="UP000189703"/>
    </source>
</evidence>
<evidence type="ECO:0000313" key="8">
    <source>
        <dbReference type="RefSeq" id="XP_010256466.1"/>
    </source>
</evidence>
<dbReference type="AlphaFoldDB" id="A0A1U8A404"/>
<evidence type="ECO:0000313" key="7">
    <source>
        <dbReference type="RefSeq" id="XP_010256465.1"/>
    </source>
</evidence>
<evidence type="ECO:0000259" key="5">
    <source>
        <dbReference type="PROSITE" id="PS50174"/>
    </source>
</evidence>
<organism evidence="6 7">
    <name type="scientific">Nelumbo nucifera</name>
    <name type="common">Sacred lotus</name>
    <dbReference type="NCBI Taxonomy" id="4432"/>
    <lineage>
        <taxon>Eukaryota</taxon>
        <taxon>Viridiplantae</taxon>
        <taxon>Streptophyta</taxon>
        <taxon>Embryophyta</taxon>
        <taxon>Tracheophyta</taxon>
        <taxon>Spermatophyta</taxon>
        <taxon>Magnoliopsida</taxon>
        <taxon>Proteales</taxon>
        <taxon>Nelumbonaceae</taxon>
        <taxon>Nelumbo</taxon>
    </lineage>
</organism>
<dbReference type="PROSITE" id="PS50174">
    <property type="entry name" value="G_PATCH"/>
    <property type="match status" value="1"/>
</dbReference>
<dbReference type="Pfam" id="PF25088">
    <property type="entry name" value="GPKOW_C"/>
    <property type="match status" value="1"/>
</dbReference>
<feature type="compositionally biased region" description="Basic and acidic residues" evidence="4">
    <location>
        <begin position="239"/>
        <end position="252"/>
    </location>
</feature>
<feature type="region of interest" description="Disordered" evidence="4">
    <location>
        <begin position="216"/>
        <end position="252"/>
    </location>
</feature>
<dbReference type="InterPro" id="IPR005824">
    <property type="entry name" value="KOW"/>
</dbReference>
<feature type="region of interest" description="Disordered" evidence="4">
    <location>
        <begin position="328"/>
        <end position="394"/>
    </location>
</feature>
<evidence type="ECO:0000256" key="1">
    <source>
        <dbReference type="ARBA" id="ARBA00004123"/>
    </source>
</evidence>
<evidence type="ECO:0000256" key="4">
    <source>
        <dbReference type="SAM" id="MobiDB-lite"/>
    </source>
</evidence>
<keyword evidence="3" id="KW-0539">Nucleus</keyword>
<feature type="compositionally biased region" description="Basic and acidic residues" evidence="4">
    <location>
        <begin position="218"/>
        <end position="227"/>
    </location>
</feature>
<dbReference type="Gene3D" id="2.30.30.140">
    <property type="match status" value="1"/>
</dbReference>
<dbReference type="InterPro" id="IPR026822">
    <property type="entry name" value="Spp2/MOS2_G-patch"/>
</dbReference>
<evidence type="ECO:0000256" key="2">
    <source>
        <dbReference type="ARBA" id="ARBA00010966"/>
    </source>
</evidence>
<dbReference type="GO" id="GO:0005681">
    <property type="term" value="C:spliceosomal complex"/>
    <property type="evidence" value="ECO:0000318"/>
    <property type="project" value="GO_Central"/>
</dbReference>
<dbReference type="SMART" id="SM00739">
    <property type="entry name" value="KOW"/>
    <property type="match status" value="2"/>
</dbReference>
<dbReference type="RefSeq" id="XP_010256466.1">
    <property type="nucleotide sequence ID" value="XM_010258164.2"/>
</dbReference>
<dbReference type="PANTHER" id="PTHR15818">
    <property type="entry name" value="G PATCH AND KOW-CONTAINING"/>
    <property type="match status" value="1"/>
</dbReference>
<dbReference type="InterPro" id="IPR000467">
    <property type="entry name" value="G_patch_dom"/>
</dbReference>
<proteinExistence type="inferred from homology"/>
<comment type="similarity">
    <text evidence="2">Belongs to the MOS2 family.</text>
</comment>
<dbReference type="InterPro" id="IPR045166">
    <property type="entry name" value="Spp2-like"/>
</dbReference>
<dbReference type="GO" id="GO:0000398">
    <property type="term" value="P:mRNA splicing, via spliceosome"/>
    <property type="evidence" value="ECO:0000318"/>
    <property type="project" value="GO_Central"/>
</dbReference>
<dbReference type="GeneID" id="104596842"/>
<feature type="region of interest" description="Disordered" evidence="4">
    <location>
        <begin position="1"/>
        <end position="31"/>
    </location>
</feature>
<reference evidence="7 8" key="1">
    <citation type="submission" date="2025-04" db="UniProtKB">
        <authorList>
            <consortium name="RefSeq"/>
        </authorList>
    </citation>
    <scope>IDENTIFICATION</scope>
</reference>
<evidence type="ECO:0000256" key="3">
    <source>
        <dbReference type="ARBA" id="ARBA00023242"/>
    </source>
</evidence>